<feature type="transmembrane region" description="Helical" evidence="5">
    <location>
        <begin position="107"/>
        <end position="132"/>
    </location>
</feature>
<evidence type="ECO:0000256" key="1">
    <source>
        <dbReference type="ARBA" id="ARBA00004370"/>
    </source>
</evidence>
<feature type="transmembrane region" description="Helical" evidence="5">
    <location>
        <begin position="322"/>
        <end position="341"/>
    </location>
</feature>
<dbReference type="InterPro" id="IPR017452">
    <property type="entry name" value="GPCR_Rhodpsn_7TM"/>
</dbReference>
<evidence type="ECO:0000256" key="3">
    <source>
        <dbReference type="ARBA" id="ARBA00022989"/>
    </source>
</evidence>
<dbReference type="Gene3D" id="1.20.1070.10">
    <property type="entry name" value="Rhodopsin 7-helix transmembrane proteins"/>
    <property type="match status" value="1"/>
</dbReference>
<dbReference type="Pfam" id="PF10324">
    <property type="entry name" value="7TM_GPCR_Srw"/>
    <property type="match status" value="1"/>
</dbReference>
<dbReference type="InterPro" id="IPR000276">
    <property type="entry name" value="GPCR_Rhodpsn"/>
</dbReference>
<keyword evidence="4 5" id="KW-0472">Membrane</keyword>
<dbReference type="SUPFAM" id="SSF81321">
    <property type="entry name" value="Family A G protein-coupled receptor-like"/>
    <property type="match status" value="1"/>
</dbReference>
<feature type="transmembrane region" description="Helical" evidence="5">
    <location>
        <begin position="40"/>
        <end position="63"/>
    </location>
</feature>
<evidence type="ECO:0000256" key="4">
    <source>
        <dbReference type="ARBA" id="ARBA00023136"/>
    </source>
</evidence>
<evidence type="ECO:0000256" key="5">
    <source>
        <dbReference type="SAM" id="Phobius"/>
    </source>
</evidence>
<dbReference type="Proteomes" id="UP000663860">
    <property type="component" value="Unassembled WGS sequence"/>
</dbReference>
<feature type="domain" description="G-protein coupled receptors family 1 profile" evidence="6">
    <location>
        <begin position="54"/>
        <end position="338"/>
    </location>
</feature>
<dbReference type="PROSITE" id="PS50262">
    <property type="entry name" value="G_PROTEIN_RECEP_F1_2"/>
    <property type="match status" value="1"/>
</dbReference>
<proteinExistence type="predicted"/>
<evidence type="ECO:0000313" key="8">
    <source>
        <dbReference type="Proteomes" id="UP000663860"/>
    </source>
</evidence>
<evidence type="ECO:0000313" key="7">
    <source>
        <dbReference type="EMBL" id="CAF0861933.1"/>
    </source>
</evidence>
<feature type="transmembrane region" description="Helical" evidence="5">
    <location>
        <begin position="276"/>
        <end position="302"/>
    </location>
</feature>
<dbReference type="AlphaFoldDB" id="A0A813X5D1"/>
<reference evidence="7" key="1">
    <citation type="submission" date="2021-02" db="EMBL/GenBank/DDBJ databases">
        <authorList>
            <person name="Nowell W R."/>
        </authorList>
    </citation>
    <scope>NUCLEOTIDE SEQUENCE</scope>
</reference>
<dbReference type="GO" id="GO:0008528">
    <property type="term" value="F:G protein-coupled peptide receptor activity"/>
    <property type="evidence" value="ECO:0007669"/>
    <property type="project" value="InterPro"/>
</dbReference>
<gene>
    <name evidence="7" type="ORF">IZO911_LOCUS10175</name>
</gene>
<dbReference type="EMBL" id="CAJNOE010000073">
    <property type="protein sequence ID" value="CAF0861933.1"/>
    <property type="molecule type" value="Genomic_DNA"/>
</dbReference>
<dbReference type="GO" id="GO:0016020">
    <property type="term" value="C:membrane"/>
    <property type="evidence" value="ECO:0007669"/>
    <property type="project" value="UniProtKB-SubCell"/>
</dbReference>
<evidence type="ECO:0000256" key="2">
    <source>
        <dbReference type="ARBA" id="ARBA00022692"/>
    </source>
</evidence>
<dbReference type="CDD" id="cd14978">
    <property type="entry name" value="7tmA_FMRFamide_R-like"/>
    <property type="match status" value="1"/>
</dbReference>
<evidence type="ECO:0000259" key="6">
    <source>
        <dbReference type="PROSITE" id="PS50262"/>
    </source>
</evidence>
<dbReference type="PANTHER" id="PTHR46641:SF2">
    <property type="entry name" value="FMRFAMIDE RECEPTOR"/>
    <property type="match status" value="1"/>
</dbReference>
<comment type="caution">
    <text evidence="7">The sequence shown here is derived from an EMBL/GenBank/DDBJ whole genome shotgun (WGS) entry which is preliminary data.</text>
</comment>
<dbReference type="InterPro" id="IPR019427">
    <property type="entry name" value="7TM_GPCR_serpentine_rcpt_Srw"/>
</dbReference>
<name>A0A813X5D1_9BILA</name>
<keyword evidence="3 5" id="KW-1133">Transmembrane helix</keyword>
<sequence>MAVTNNSTPTIDSFNTIHELTWNEILYDNGLATHVARSSFRWLTICVCLIGIIGNMLAVYTLLRRRMRTLSTYTYLTALCISNIITQIAVIIFEVEIFVPPNHLNCFVVSIAKAFASSTFGLSTWITVGFTVDRYVMFCFPFIGKHKCTRRNAIYIIIICLCFSITYLIPQLLAQKCDPIIQYNSSGINNTDNSSSTTTQNKAILSIYWVTSLSEMGKSSAYRLTVTLFFNCLLIRIVPFLVIFQLNFLLIKTLARAKRRHRQINPFEENRNDVTYMLVIVISTYLLCIIPSIPFAALFAYNPTQYIDISLQYRMFQYMDDLTQFLMILNSALQCYLYIFFGKRFRRELSSFLCHVCIKYFYMKVPQSYFNHEREQFNHDVWNPNDAFELVLEGEWSTTKTQETLTGLEFSFHYTRRGSRLQSSAGLQTRSGSLDDDKRLSVGLIKPIKKSC</sequence>
<feature type="transmembrane region" description="Helical" evidence="5">
    <location>
        <begin position="75"/>
        <end position="95"/>
    </location>
</feature>
<feature type="transmembrane region" description="Helical" evidence="5">
    <location>
        <begin position="228"/>
        <end position="255"/>
    </location>
</feature>
<feature type="transmembrane region" description="Helical" evidence="5">
    <location>
        <begin position="153"/>
        <end position="173"/>
    </location>
</feature>
<accession>A0A813X5D1</accession>
<protein>
    <recommendedName>
        <fullName evidence="6">G-protein coupled receptors family 1 profile domain-containing protein</fullName>
    </recommendedName>
</protein>
<dbReference type="PRINTS" id="PR00237">
    <property type="entry name" value="GPCRRHODOPSN"/>
</dbReference>
<dbReference type="InterPro" id="IPR052954">
    <property type="entry name" value="GPCR-Ligand_Int"/>
</dbReference>
<keyword evidence="2 5" id="KW-0812">Transmembrane</keyword>
<organism evidence="7 8">
    <name type="scientific">Adineta steineri</name>
    <dbReference type="NCBI Taxonomy" id="433720"/>
    <lineage>
        <taxon>Eukaryota</taxon>
        <taxon>Metazoa</taxon>
        <taxon>Spiralia</taxon>
        <taxon>Gnathifera</taxon>
        <taxon>Rotifera</taxon>
        <taxon>Eurotatoria</taxon>
        <taxon>Bdelloidea</taxon>
        <taxon>Adinetida</taxon>
        <taxon>Adinetidae</taxon>
        <taxon>Adineta</taxon>
    </lineage>
</organism>
<dbReference type="PANTHER" id="PTHR46641">
    <property type="entry name" value="FMRFAMIDE RECEPTOR-RELATED"/>
    <property type="match status" value="1"/>
</dbReference>
<comment type="subcellular location">
    <subcellularLocation>
        <location evidence="1">Membrane</location>
    </subcellularLocation>
</comment>